<evidence type="ECO:0000313" key="2">
    <source>
        <dbReference type="Proteomes" id="UP000015105"/>
    </source>
</evidence>
<proteinExistence type="predicted"/>
<keyword evidence="2" id="KW-1185">Reference proteome</keyword>
<reference evidence="1" key="3">
    <citation type="journal article" date="2017" name="Nature">
        <title>Genome sequence of the progenitor of the wheat D genome Aegilops tauschii.</title>
        <authorList>
            <person name="Luo M.C."/>
            <person name="Gu Y.Q."/>
            <person name="Puiu D."/>
            <person name="Wang H."/>
            <person name="Twardziok S.O."/>
            <person name="Deal K.R."/>
            <person name="Huo N."/>
            <person name="Zhu T."/>
            <person name="Wang L."/>
            <person name="Wang Y."/>
            <person name="McGuire P.E."/>
            <person name="Liu S."/>
            <person name="Long H."/>
            <person name="Ramasamy R.K."/>
            <person name="Rodriguez J.C."/>
            <person name="Van S.L."/>
            <person name="Yuan L."/>
            <person name="Wang Z."/>
            <person name="Xia Z."/>
            <person name="Xiao L."/>
            <person name="Anderson O.D."/>
            <person name="Ouyang S."/>
            <person name="Liang Y."/>
            <person name="Zimin A.V."/>
            <person name="Pertea G."/>
            <person name="Qi P."/>
            <person name="Bennetzen J.L."/>
            <person name="Dai X."/>
            <person name="Dawson M.W."/>
            <person name="Muller H.G."/>
            <person name="Kugler K."/>
            <person name="Rivarola-Duarte L."/>
            <person name="Spannagl M."/>
            <person name="Mayer K.F.X."/>
            <person name="Lu F.H."/>
            <person name="Bevan M.W."/>
            <person name="Leroy P."/>
            <person name="Li P."/>
            <person name="You F.M."/>
            <person name="Sun Q."/>
            <person name="Liu Z."/>
            <person name="Lyons E."/>
            <person name="Wicker T."/>
            <person name="Salzberg S.L."/>
            <person name="Devos K.M."/>
            <person name="Dvorak J."/>
        </authorList>
    </citation>
    <scope>NUCLEOTIDE SEQUENCE [LARGE SCALE GENOMIC DNA]</scope>
    <source>
        <strain evidence="1">cv. AL8/78</strain>
    </source>
</reference>
<sequence>MKDLGVVDVILNTNVLRGDDVGITLLQSHYVEKVTSRFGYSDCKPSPPLYDPSVLI</sequence>
<protein>
    <submittedName>
        <fullName evidence="1">Uncharacterized protein</fullName>
    </submittedName>
</protein>
<reference evidence="2" key="2">
    <citation type="journal article" date="2017" name="Nat. Plants">
        <title>The Aegilops tauschii genome reveals multiple impacts of transposons.</title>
        <authorList>
            <person name="Zhao G."/>
            <person name="Zou C."/>
            <person name="Li K."/>
            <person name="Wang K."/>
            <person name="Li T."/>
            <person name="Gao L."/>
            <person name="Zhang X."/>
            <person name="Wang H."/>
            <person name="Yang Z."/>
            <person name="Liu X."/>
            <person name="Jiang W."/>
            <person name="Mao L."/>
            <person name="Kong X."/>
            <person name="Jiao Y."/>
            <person name="Jia J."/>
        </authorList>
    </citation>
    <scope>NUCLEOTIDE SEQUENCE [LARGE SCALE GENOMIC DNA]</scope>
    <source>
        <strain evidence="2">cv. AL8/78</strain>
    </source>
</reference>
<organism evidence="1 2">
    <name type="scientific">Aegilops tauschii subsp. strangulata</name>
    <name type="common">Goatgrass</name>
    <dbReference type="NCBI Taxonomy" id="200361"/>
    <lineage>
        <taxon>Eukaryota</taxon>
        <taxon>Viridiplantae</taxon>
        <taxon>Streptophyta</taxon>
        <taxon>Embryophyta</taxon>
        <taxon>Tracheophyta</taxon>
        <taxon>Spermatophyta</taxon>
        <taxon>Magnoliopsida</taxon>
        <taxon>Liliopsida</taxon>
        <taxon>Poales</taxon>
        <taxon>Poaceae</taxon>
        <taxon>BOP clade</taxon>
        <taxon>Pooideae</taxon>
        <taxon>Triticodae</taxon>
        <taxon>Triticeae</taxon>
        <taxon>Triticinae</taxon>
        <taxon>Aegilops</taxon>
    </lineage>
</organism>
<evidence type="ECO:0000313" key="1">
    <source>
        <dbReference type="EnsemblPlants" id="AET3Gv21064200.1"/>
    </source>
</evidence>
<reference evidence="1" key="5">
    <citation type="journal article" date="2021" name="G3 (Bethesda)">
        <title>Aegilops tauschii genome assembly Aet v5.0 features greater sequence contiguity and improved annotation.</title>
        <authorList>
            <person name="Wang L."/>
            <person name="Zhu T."/>
            <person name="Rodriguez J.C."/>
            <person name="Deal K.R."/>
            <person name="Dubcovsky J."/>
            <person name="McGuire P.E."/>
            <person name="Lux T."/>
            <person name="Spannagl M."/>
            <person name="Mayer K.F.X."/>
            <person name="Baldrich P."/>
            <person name="Meyers B.C."/>
            <person name="Huo N."/>
            <person name="Gu Y.Q."/>
            <person name="Zhou H."/>
            <person name="Devos K.M."/>
            <person name="Bennetzen J.L."/>
            <person name="Unver T."/>
            <person name="Budak H."/>
            <person name="Gulick P.J."/>
            <person name="Galiba G."/>
            <person name="Kalapos B."/>
            <person name="Nelson D.R."/>
            <person name="Li P."/>
            <person name="You F.M."/>
            <person name="Luo M.C."/>
            <person name="Dvorak J."/>
        </authorList>
    </citation>
    <scope>NUCLEOTIDE SEQUENCE [LARGE SCALE GENOMIC DNA]</scope>
    <source>
        <strain evidence="1">cv. AL8/78</strain>
    </source>
</reference>
<dbReference type="Gramene" id="AET3Gv21064200.1">
    <property type="protein sequence ID" value="AET3Gv21064200.1"/>
    <property type="gene ID" value="AET3Gv21064200"/>
</dbReference>
<dbReference type="Proteomes" id="UP000015105">
    <property type="component" value="Chromosome 3D"/>
</dbReference>
<reference evidence="1" key="4">
    <citation type="submission" date="2019-03" db="UniProtKB">
        <authorList>
            <consortium name="EnsemblPlants"/>
        </authorList>
    </citation>
    <scope>IDENTIFICATION</scope>
</reference>
<dbReference type="AlphaFoldDB" id="A0A453GK94"/>
<name>A0A453GK94_AEGTS</name>
<accession>A0A453GK94</accession>
<reference evidence="2" key="1">
    <citation type="journal article" date="2014" name="Science">
        <title>Ancient hybridizations among the ancestral genomes of bread wheat.</title>
        <authorList>
            <consortium name="International Wheat Genome Sequencing Consortium,"/>
            <person name="Marcussen T."/>
            <person name="Sandve S.R."/>
            <person name="Heier L."/>
            <person name="Spannagl M."/>
            <person name="Pfeifer M."/>
            <person name="Jakobsen K.S."/>
            <person name="Wulff B.B."/>
            <person name="Steuernagel B."/>
            <person name="Mayer K.F."/>
            <person name="Olsen O.A."/>
        </authorList>
    </citation>
    <scope>NUCLEOTIDE SEQUENCE [LARGE SCALE GENOMIC DNA]</scope>
    <source>
        <strain evidence="2">cv. AL8/78</strain>
    </source>
</reference>
<dbReference type="EnsemblPlants" id="AET3Gv21064200.1">
    <property type="protein sequence ID" value="AET3Gv21064200.1"/>
    <property type="gene ID" value="AET3Gv21064200"/>
</dbReference>